<protein>
    <submittedName>
        <fullName evidence="14">Pyruvate-flavodoxin oxidoreductase</fullName>
    </submittedName>
</protein>
<dbReference type="FunFam" id="3.40.920.10:FF:000001">
    <property type="entry name" value="Pyruvate:ferredoxin (Flavodoxin) oxidoreductase"/>
    <property type="match status" value="1"/>
</dbReference>
<dbReference type="CDD" id="cd07034">
    <property type="entry name" value="TPP_PYR_PFOR_IOR-alpha_like"/>
    <property type="match status" value="1"/>
</dbReference>
<evidence type="ECO:0000256" key="1">
    <source>
        <dbReference type="ARBA" id="ARBA00009032"/>
    </source>
</evidence>
<dbReference type="InterPro" id="IPR017896">
    <property type="entry name" value="4Fe4S_Fe-S-bd"/>
</dbReference>
<keyword evidence="5 9" id="KW-0249">Electron transport</keyword>
<dbReference type="RefSeq" id="WP_038152969.1">
    <property type="nucleotide sequence ID" value="NZ_JRNT01000027.1"/>
</dbReference>
<dbReference type="InterPro" id="IPR011895">
    <property type="entry name" value="Pyrv_flavodox_OxRed"/>
</dbReference>
<dbReference type="eggNOG" id="COG1014">
    <property type="taxonomic scope" value="Bacteria"/>
</dbReference>
<dbReference type="CDD" id="cd03377">
    <property type="entry name" value="TPP_PFOR_PNO"/>
    <property type="match status" value="1"/>
</dbReference>
<dbReference type="GO" id="GO:0051539">
    <property type="term" value="F:4 iron, 4 sulfur cluster binding"/>
    <property type="evidence" value="ECO:0007669"/>
    <property type="project" value="UniProtKB-KW"/>
</dbReference>
<keyword evidence="15" id="KW-1185">Reference proteome</keyword>
<feature type="binding site" evidence="12">
    <location>
        <position position="822"/>
    </location>
    <ligand>
        <name>[4Fe-4S] cluster</name>
        <dbReference type="ChEBI" id="CHEBI:49883"/>
        <label>3</label>
    </ligand>
</feature>
<dbReference type="FunFam" id="3.40.50.920:FF:000007">
    <property type="entry name" value="Pyruvate:ferredoxin (Flavodoxin) oxidoreductase"/>
    <property type="match status" value="1"/>
</dbReference>
<dbReference type="PANTHER" id="PTHR32154">
    <property type="entry name" value="PYRUVATE-FLAVODOXIN OXIDOREDUCTASE-RELATED"/>
    <property type="match status" value="1"/>
</dbReference>
<dbReference type="PIRSF" id="PIRSF000159">
    <property type="entry name" value="NifJ"/>
    <property type="match status" value="1"/>
</dbReference>
<feature type="binding site" evidence="10">
    <location>
        <begin position="1001"/>
        <end position="1006"/>
    </location>
    <ligand>
        <name>thiamine diphosphate</name>
        <dbReference type="ChEBI" id="CHEBI:58937"/>
    </ligand>
</feature>
<feature type="binding site" evidence="12">
    <location>
        <position position="765"/>
    </location>
    <ligand>
        <name>[4Fe-4S] cluster</name>
        <dbReference type="ChEBI" id="CHEBI:49883"/>
        <label>1</label>
    </ligand>
</feature>
<dbReference type="NCBIfam" id="TIGR02176">
    <property type="entry name" value="pyruv_ox_red"/>
    <property type="match status" value="1"/>
</dbReference>
<dbReference type="eggNOG" id="COG0674">
    <property type="taxonomic scope" value="Bacteria"/>
</dbReference>
<dbReference type="EMBL" id="JRNT01000027">
    <property type="protein sequence ID" value="KGF46800.1"/>
    <property type="molecule type" value="Genomic_DNA"/>
</dbReference>
<evidence type="ECO:0000313" key="14">
    <source>
        <dbReference type="EMBL" id="KGF46800.1"/>
    </source>
</evidence>
<dbReference type="SUPFAM" id="SSF54862">
    <property type="entry name" value="4Fe-4S ferredoxins"/>
    <property type="match status" value="1"/>
</dbReference>
<dbReference type="GO" id="GO:0005506">
    <property type="term" value="F:iron ion binding"/>
    <property type="evidence" value="ECO:0007669"/>
    <property type="project" value="InterPro"/>
</dbReference>
<feature type="domain" description="4Fe-4S ferredoxin-type" evidence="13">
    <location>
        <begin position="746"/>
        <end position="778"/>
    </location>
</feature>
<dbReference type="Proteomes" id="UP000029628">
    <property type="component" value="Unassembled WGS sequence"/>
</dbReference>
<dbReference type="InterPro" id="IPR002880">
    <property type="entry name" value="Pyrv_Fd/Flavodoxin_OxRdtase_N"/>
</dbReference>
<dbReference type="FunFam" id="3.40.50.970:FF:000012">
    <property type="entry name" value="Pyruvate:ferredoxin (Flavodoxin) oxidoreductase"/>
    <property type="match status" value="1"/>
</dbReference>
<dbReference type="FunFam" id="3.30.70.20:FF:000022">
    <property type="entry name" value="Pyruvate:ferredoxin (Flavodoxin) oxidoreductase"/>
    <property type="match status" value="1"/>
</dbReference>
<dbReference type="GO" id="GO:0016903">
    <property type="term" value="F:oxidoreductase activity, acting on the aldehyde or oxo group of donors"/>
    <property type="evidence" value="ECO:0007669"/>
    <property type="project" value="InterPro"/>
</dbReference>
<dbReference type="PROSITE" id="PS00198">
    <property type="entry name" value="4FE4S_FER_1"/>
    <property type="match status" value="1"/>
</dbReference>
<dbReference type="InterPro" id="IPR017900">
    <property type="entry name" value="4Fe4S_Fe_S_CS"/>
</dbReference>
<keyword evidence="14" id="KW-0670">Pyruvate</keyword>
<evidence type="ECO:0000256" key="12">
    <source>
        <dbReference type="PIRSR" id="PIRSR000159-50"/>
    </source>
</evidence>
<feature type="site" description="Important for catalytic activity" evidence="11">
    <location>
        <position position="64"/>
    </location>
</feature>
<dbReference type="GO" id="GO:0006979">
    <property type="term" value="P:response to oxidative stress"/>
    <property type="evidence" value="ECO:0007669"/>
    <property type="project" value="TreeGrafter"/>
</dbReference>
<feature type="binding site" evidence="10">
    <location>
        <begin position="972"/>
        <end position="975"/>
    </location>
    <ligand>
        <name>thiamine diphosphate</name>
        <dbReference type="ChEBI" id="CHEBI:58937"/>
    </ligand>
</feature>
<gene>
    <name evidence="14" type="ORF">HMPREF0872_07100</name>
</gene>
<keyword evidence="7 12" id="KW-0408">Iron</keyword>
<dbReference type="InterPro" id="IPR002869">
    <property type="entry name" value="Pyrv_flavodox_OxRed_cen"/>
</dbReference>
<dbReference type="Pfam" id="PF12838">
    <property type="entry name" value="Fer4_7"/>
    <property type="match status" value="1"/>
</dbReference>
<evidence type="ECO:0000256" key="6">
    <source>
        <dbReference type="ARBA" id="ARBA00023002"/>
    </source>
</evidence>
<evidence type="ECO:0000256" key="9">
    <source>
        <dbReference type="PIRNR" id="PIRNR000159"/>
    </source>
</evidence>
<feature type="binding site" evidence="10">
    <location>
        <position position="31"/>
    </location>
    <ligand>
        <name>pyruvate</name>
        <dbReference type="ChEBI" id="CHEBI:15361"/>
    </ligand>
</feature>
<feature type="binding site" evidence="12">
    <location>
        <position position="700"/>
    </location>
    <ligand>
        <name>[4Fe-4S] cluster</name>
        <dbReference type="ChEBI" id="CHEBI:49883"/>
        <label>1</label>
    </ligand>
</feature>
<evidence type="ECO:0000256" key="8">
    <source>
        <dbReference type="ARBA" id="ARBA00023014"/>
    </source>
</evidence>
<dbReference type="InterPro" id="IPR029061">
    <property type="entry name" value="THDP-binding"/>
</dbReference>
<feature type="binding site" evidence="10">
    <location>
        <position position="64"/>
    </location>
    <ligand>
        <name>thiamine diphosphate</name>
        <dbReference type="ChEBI" id="CHEBI:58937"/>
    </ligand>
</feature>
<evidence type="ECO:0000256" key="2">
    <source>
        <dbReference type="ARBA" id="ARBA00022448"/>
    </source>
</evidence>
<keyword evidence="8 12" id="KW-0411">Iron-sulfur</keyword>
<keyword evidence="2 9" id="KW-0813">Transport</keyword>
<dbReference type="AlphaFoldDB" id="A0A096AJ31"/>
<evidence type="ECO:0000256" key="10">
    <source>
        <dbReference type="PIRSR" id="PIRSR000159-1"/>
    </source>
</evidence>
<dbReference type="InterPro" id="IPR019456">
    <property type="entry name" value="Pyrv-flavodox_OxRtase_EKR"/>
</dbReference>
<accession>A0A096AJ31</accession>
<comment type="cofactor">
    <cofactor evidence="12">
        <name>[4Fe-4S] cluster</name>
        <dbReference type="ChEBI" id="CHEBI:49883"/>
    </cofactor>
    <text evidence="12">Binds 3 [4Fe-4S] clusters per subunit.</text>
</comment>
<evidence type="ECO:0000256" key="11">
    <source>
        <dbReference type="PIRSR" id="PIRSR000159-2"/>
    </source>
</evidence>
<dbReference type="SUPFAM" id="SSF52922">
    <property type="entry name" value="TK C-terminal domain-like"/>
    <property type="match status" value="1"/>
</dbReference>
<reference evidence="14 15" key="1">
    <citation type="submission" date="2014-07" db="EMBL/GenBank/DDBJ databases">
        <authorList>
            <person name="McCorrison J."/>
            <person name="Sanka R."/>
            <person name="Torralba M."/>
            <person name="Gillis M."/>
            <person name="Haft D.H."/>
            <person name="Methe B."/>
            <person name="Sutton G."/>
            <person name="Nelson K.E."/>
        </authorList>
    </citation>
    <scope>NUCLEOTIDE SEQUENCE [LARGE SCALE GENOMIC DNA]</scope>
    <source>
        <strain evidence="14 15">DNF00314</strain>
    </source>
</reference>
<dbReference type="InterPro" id="IPR009014">
    <property type="entry name" value="Transketo_C/PFOR_II"/>
</dbReference>
<dbReference type="SUPFAM" id="SSF52518">
    <property type="entry name" value="Thiamin diphosphate-binding fold (THDP-binding)"/>
    <property type="match status" value="2"/>
</dbReference>
<evidence type="ECO:0000313" key="15">
    <source>
        <dbReference type="Proteomes" id="UP000029628"/>
    </source>
</evidence>
<evidence type="ECO:0000259" key="13">
    <source>
        <dbReference type="PROSITE" id="PS51379"/>
    </source>
</evidence>
<feature type="binding site" evidence="12">
    <location>
        <position position="710"/>
    </location>
    <ligand>
        <name>[4Fe-4S] cluster</name>
        <dbReference type="ChEBI" id="CHEBI:49883"/>
        <label>2</label>
    </ligand>
</feature>
<dbReference type="GO" id="GO:0022900">
    <property type="term" value="P:electron transport chain"/>
    <property type="evidence" value="ECO:0007669"/>
    <property type="project" value="InterPro"/>
</dbReference>
<feature type="domain" description="4Fe-4S ferredoxin-type" evidence="13">
    <location>
        <begin position="691"/>
        <end position="720"/>
    </location>
</feature>
<keyword evidence="4 12" id="KW-0479">Metal-binding</keyword>
<dbReference type="eggNOG" id="COG1013">
    <property type="taxonomic scope" value="Bacteria"/>
</dbReference>
<dbReference type="Gene3D" id="3.30.70.20">
    <property type="match status" value="1"/>
</dbReference>
<organism evidence="14 15">
    <name type="scientific">Veillonella montpellierensis DNF00314</name>
    <dbReference type="NCBI Taxonomy" id="1401067"/>
    <lineage>
        <taxon>Bacteria</taxon>
        <taxon>Bacillati</taxon>
        <taxon>Bacillota</taxon>
        <taxon>Negativicutes</taxon>
        <taxon>Veillonellales</taxon>
        <taxon>Veillonellaceae</taxon>
        <taxon>Veillonella</taxon>
    </lineage>
</organism>
<dbReference type="Pfam" id="PF01855">
    <property type="entry name" value="POR_N"/>
    <property type="match status" value="1"/>
</dbReference>
<dbReference type="GO" id="GO:0030976">
    <property type="term" value="F:thiamine pyrophosphate binding"/>
    <property type="evidence" value="ECO:0007669"/>
    <property type="project" value="InterPro"/>
</dbReference>
<dbReference type="InterPro" id="IPR050722">
    <property type="entry name" value="Pyruvate:ferred/Flavod_OxRd"/>
</dbReference>
<dbReference type="Gene3D" id="3.40.920.10">
    <property type="entry name" value="Pyruvate-ferredoxin oxidoreductase, PFOR, domain III"/>
    <property type="match status" value="1"/>
</dbReference>
<feature type="binding site" evidence="10">
    <location>
        <position position="114"/>
    </location>
    <ligand>
        <name>pyruvate</name>
        <dbReference type="ChEBI" id="CHEBI:15361"/>
    </ligand>
</feature>
<dbReference type="PROSITE" id="PS51379">
    <property type="entry name" value="4FE4S_FER_2"/>
    <property type="match status" value="2"/>
</dbReference>
<dbReference type="InterPro" id="IPR019752">
    <property type="entry name" value="Pyrv/ketoisovalerate_OxRed_cat"/>
</dbReference>
<feature type="binding site" evidence="12">
    <location>
        <position position="761"/>
    </location>
    <ligand>
        <name>[4Fe-4S] cluster</name>
        <dbReference type="ChEBI" id="CHEBI:49883"/>
        <label>2</label>
    </ligand>
</feature>
<feature type="binding site" evidence="12">
    <location>
        <position position="755"/>
    </location>
    <ligand>
        <name>[4Fe-4S] cluster</name>
        <dbReference type="ChEBI" id="CHEBI:49883"/>
        <label>2</label>
    </ligand>
</feature>
<feature type="binding site" evidence="10">
    <location>
        <position position="827"/>
    </location>
    <ligand>
        <name>thiamine diphosphate</name>
        <dbReference type="ChEBI" id="CHEBI:58937"/>
    </ligand>
</feature>
<keyword evidence="6 9" id="KW-0560">Oxidoreductase</keyword>
<dbReference type="InterPro" id="IPR011766">
    <property type="entry name" value="TPP_enzyme_TPP-bd"/>
</dbReference>
<evidence type="ECO:0000256" key="5">
    <source>
        <dbReference type="ARBA" id="ARBA00022982"/>
    </source>
</evidence>
<feature type="binding site" evidence="12">
    <location>
        <position position="1081"/>
    </location>
    <ligand>
        <name>[4Fe-4S] cluster</name>
        <dbReference type="ChEBI" id="CHEBI:49883"/>
        <label>3</label>
    </ligand>
</feature>
<dbReference type="FunFam" id="3.40.50.970:FF:000041">
    <property type="entry name" value="Pyruvate:ferredoxin (Flavodoxin) oxidoreductase"/>
    <property type="match status" value="1"/>
</dbReference>
<feature type="binding site" evidence="12">
    <location>
        <position position="850"/>
    </location>
    <ligand>
        <name>[4Fe-4S] cluster</name>
        <dbReference type="ChEBI" id="CHEBI:49883"/>
        <label>3</label>
    </ligand>
</feature>
<feature type="binding site" evidence="10">
    <location>
        <position position="850"/>
    </location>
    <ligand>
        <name>thiamine diphosphate</name>
        <dbReference type="ChEBI" id="CHEBI:58937"/>
    </ligand>
</feature>
<dbReference type="Pfam" id="PF17147">
    <property type="entry name" value="PFOR_II"/>
    <property type="match status" value="1"/>
</dbReference>
<feature type="site" description="Important for catalytic activity" evidence="11">
    <location>
        <position position="114"/>
    </location>
</feature>
<feature type="binding site" evidence="12">
    <location>
        <position position="758"/>
    </location>
    <ligand>
        <name>[4Fe-4S] cluster</name>
        <dbReference type="ChEBI" id="CHEBI:49883"/>
        <label>2</label>
    </ligand>
</feature>
<evidence type="ECO:0000256" key="4">
    <source>
        <dbReference type="ARBA" id="ARBA00022723"/>
    </source>
</evidence>
<dbReference type="InterPro" id="IPR033412">
    <property type="entry name" value="PFOR_II"/>
</dbReference>
<feature type="binding site" evidence="12">
    <location>
        <position position="706"/>
    </location>
    <ligand>
        <name>[4Fe-4S] cluster</name>
        <dbReference type="ChEBI" id="CHEBI:49883"/>
        <label>1</label>
    </ligand>
</feature>
<evidence type="ECO:0000256" key="3">
    <source>
        <dbReference type="ARBA" id="ARBA00022485"/>
    </source>
</evidence>
<feature type="binding site" evidence="12">
    <location>
        <position position="703"/>
    </location>
    <ligand>
        <name>[4Fe-4S] cluster</name>
        <dbReference type="ChEBI" id="CHEBI:49883"/>
        <label>1</label>
    </ligand>
</feature>
<dbReference type="Pfam" id="PF10371">
    <property type="entry name" value="EKR"/>
    <property type="match status" value="1"/>
</dbReference>
<dbReference type="PANTHER" id="PTHR32154:SF0">
    <property type="entry name" value="PYRUVATE-FLAVODOXIN OXIDOREDUCTASE-RELATED"/>
    <property type="match status" value="1"/>
</dbReference>
<dbReference type="Gene3D" id="3.40.50.970">
    <property type="match status" value="2"/>
</dbReference>
<dbReference type="Pfam" id="PF02775">
    <property type="entry name" value="TPP_enzyme_C"/>
    <property type="match status" value="1"/>
</dbReference>
<sequence>MGRKFKTMDGNQAAAHVSYGFTEVAAIYPITPSSPMPEHVDEWAASGRKNIFGNTVKVVEMQSEAGAAAAFHGSLQSGALSTTFTSSQGLLLMLPNLYKVAGELLPGVFQVAARALAAHALAIFGDHQDVMAARAAGCAMLAESSVQEVMDLSAVAHLTAIKTRVPFINFFDGFRTSHEIQKIEVWDYEDLKPLVDMEAVKEFRQRSLNPDTPVTRGTAENPDVYFQHREAANKFYLNVPDVVENYMQEINKLTGKNYQLFNYYGAEDATDVVITMGSSAQVVESTVEYLNKMGRKTGFVTVHLFRPFAIDRFINALPKTVKRIAVLDRTKEPGSFGEPLFLDVQAAVVSAGLNVKVIAGRYGLSSKDVIPADIVAVFDNLPKEDGKKHFTLGITDDVTFLSLDRAENVDIRVDGLTECKFWGFGSDGTVGANKSAIKIIGDHTDMYAQAYFDYDSKKSGGVTMSHLRFGKNPINQPYLVTEPQFVACHRQSYVHEYDLIRGIRKGGTFLLNCTWSPEELEEKLPAKLRRQIAEKELNFYIINAAKIASEIGLGGRINMVCQAAFFKLTEIIPVDDAIKYLKDAVVTSYGKKGQNIVDMNNAAIDQGVGALVKVEVPASWKNATVDTEEGKKLRQTGCAGCADREKFVTNICQPINAQAGYDLPVSTFVGYEDGTLPNGTAAYEKRGPALFVPHWIKENCIQCNQCAFVCPHATIRPVLATETEVANGPEGFEAIPALGSKDGLQFRIAVSPLDCLGCGNCADICPAPKGKALVMTSIDEELHLADAWDYSVSIPKKKNFMNTATVKGSQFETPLLEFSGACSGCGETPYARLLTQLFGDRMQIANATGCSSIWGASMPASSYTVNQKGQGPAWGNSLFEDNAEYGYGMYIGVKQIREDLARKAGVMVESATGELKEALQGWLDQVNVGAGSRDRAARLVAALEAADKTPEVQEFLDKKHYLVKRSHWIFGGDGWAYDIGFGGLDHVLASGEDINVFVFDTEVYSNTGGQSSKSTNIAAVAQFAAAGKRTKKKDLGMMAMSYGYVYVAQVAMGADKNQLMKAITEAEAYPGPSLIIAYAPCINHGIKAGMGKAQEEQRRAVAAGYWDLYRFNPVLKEKGMNPFSLDSKEPKESFQDFLMGEVRYASLKKAAPEVAEELFAKTERDAKERRLSYVRLQEGFENIK</sequence>
<comment type="caution">
    <text evidence="14">The sequence shown here is derived from an EMBL/GenBank/DDBJ whole genome shotgun (WGS) entry which is preliminary data.</text>
</comment>
<feature type="site" description="Important for catalytic activity" evidence="11">
    <location>
        <position position="31"/>
    </location>
</feature>
<proteinExistence type="inferred from homology"/>
<keyword evidence="3 12" id="KW-0004">4Fe-4S</keyword>
<dbReference type="Gene3D" id="3.40.50.920">
    <property type="match status" value="1"/>
</dbReference>
<dbReference type="InterPro" id="IPR037112">
    <property type="entry name" value="Pyrv-flavodox_OxR_EKR_sf"/>
</dbReference>
<name>A0A096AJ31_9FIRM</name>
<evidence type="ECO:0000256" key="7">
    <source>
        <dbReference type="ARBA" id="ARBA00023004"/>
    </source>
</evidence>
<dbReference type="Pfam" id="PF01558">
    <property type="entry name" value="POR"/>
    <property type="match status" value="1"/>
</dbReference>
<comment type="similarity">
    <text evidence="1 9">Belongs to the pyruvate:ferredoxin/flavodoxin oxidoreductase family.</text>
</comment>
<dbReference type="SUPFAM" id="SSF53323">
    <property type="entry name" value="Pyruvate-ferredoxin oxidoreductase, PFOR, domain III"/>
    <property type="match status" value="1"/>
</dbReference>
<feature type="binding site" evidence="12">
    <location>
        <position position="825"/>
    </location>
    <ligand>
        <name>[4Fe-4S] cluster</name>
        <dbReference type="ChEBI" id="CHEBI:49883"/>
        <label>3</label>
    </ligand>
</feature>
<dbReference type="Gene3D" id="4.10.780.10">
    <property type="entry name" value="Pyruvate-flavodoxin oxidoreductase, EKR domain"/>
    <property type="match status" value="1"/>
</dbReference>
<dbReference type="SMART" id="SM00890">
    <property type="entry name" value="EKR"/>
    <property type="match status" value="1"/>
</dbReference>
<feature type="site" description="Important for catalytic activity" evidence="11">
    <location>
        <position position="1006"/>
    </location>
</feature>